<organism evidence="2 3">
    <name type="scientific">Streptomyces albospinus</name>
    <dbReference type="NCBI Taxonomy" id="285515"/>
    <lineage>
        <taxon>Bacteria</taxon>
        <taxon>Bacillati</taxon>
        <taxon>Actinomycetota</taxon>
        <taxon>Actinomycetes</taxon>
        <taxon>Kitasatosporales</taxon>
        <taxon>Streptomycetaceae</taxon>
        <taxon>Streptomyces</taxon>
    </lineage>
</organism>
<reference evidence="3" key="1">
    <citation type="journal article" date="2019" name="Int. J. Syst. Evol. Microbiol.">
        <title>The Global Catalogue of Microorganisms (GCM) 10K type strain sequencing project: providing services to taxonomists for standard genome sequencing and annotation.</title>
        <authorList>
            <consortium name="The Broad Institute Genomics Platform"/>
            <consortium name="The Broad Institute Genome Sequencing Center for Infectious Disease"/>
            <person name="Wu L."/>
            <person name="Ma J."/>
        </authorList>
    </citation>
    <scope>NUCLEOTIDE SEQUENCE [LARGE SCALE GENOMIC DNA]</scope>
    <source>
        <strain evidence="3">JCM 3399</strain>
    </source>
</reference>
<dbReference type="RefSeq" id="WP_189300813.1">
    <property type="nucleotide sequence ID" value="NZ_BMRP01000010.1"/>
</dbReference>
<evidence type="ECO:0008006" key="4">
    <source>
        <dbReference type="Google" id="ProtNLM"/>
    </source>
</evidence>
<dbReference type="EMBL" id="BMRP01000010">
    <property type="protein sequence ID" value="GGU66030.1"/>
    <property type="molecule type" value="Genomic_DNA"/>
</dbReference>
<evidence type="ECO:0000313" key="2">
    <source>
        <dbReference type="EMBL" id="GGU66030.1"/>
    </source>
</evidence>
<keyword evidence="3" id="KW-1185">Reference proteome</keyword>
<comment type="caution">
    <text evidence="2">The sequence shown here is derived from an EMBL/GenBank/DDBJ whole genome shotgun (WGS) entry which is preliminary data.</text>
</comment>
<accession>A0ABQ2V4U8</accession>
<feature type="region of interest" description="Disordered" evidence="1">
    <location>
        <begin position="19"/>
        <end position="41"/>
    </location>
</feature>
<evidence type="ECO:0000256" key="1">
    <source>
        <dbReference type="SAM" id="MobiDB-lite"/>
    </source>
</evidence>
<protein>
    <recommendedName>
        <fullName evidence="4">Transposase</fullName>
    </recommendedName>
</protein>
<dbReference type="Proteomes" id="UP000654471">
    <property type="component" value="Unassembled WGS sequence"/>
</dbReference>
<gene>
    <name evidence="2" type="ORF">GCM10010211_34070</name>
</gene>
<proteinExistence type="predicted"/>
<name>A0ABQ2V4U8_9ACTN</name>
<evidence type="ECO:0000313" key="3">
    <source>
        <dbReference type="Proteomes" id="UP000654471"/>
    </source>
</evidence>
<sequence>MRGRAPIVVHQLSAVRRRRPARHCAGRPRLLGPGHDEQAADTTYDDEAAGPMVISPHARRLPPDLRTALPEMGKYDRLLKPATSQATTKGTSA</sequence>